<dbReference type="InterPro" id="IPR011541">
    <property type="entry name" value="Ni/Co_transpt_high_affinity"/>
</dbReference>
<evidence type="ECO:0000256" key="6">
    <source>
        <dbReference type="ARBA" id="ARBA00022596"/>
    </source>
</evidence>
<keyword evidence="9" id="KW-0406">Ion transport</keyword>
<keyword evidence="12" id="KW-0170">Cobalt</keyword>
<keyword evidence="15" id="KW-1185">Reference proteome</keyword>
<evidence type="ECO:0000256" key="1">
    <source>
        <dbReference type="ARBA" id="ARBA00002510"/>
    </source>
</evidence>
<evidence type="ECO:0000313" key="15">
    <source>
        <dbReference type="Proteomes" id="UP001607151"/>
    </source>
</evidence>
<dbReference type="Pfam" id="PF03824">
    <property type="entry name" value="NicO"/>
    <property type="match status" value="1"/>
</dbReference>
<keyword evidence="11 13" id="KW-0472">Membrane</keyword>
<protein>
    <recommendedName>
        <fullName evidence="13">Nickel/cobalt efflux system</fullName>
    </recommendedName>
</protein>
<organism evidence="14 15">
    <name type="scientific">Vibrio rumoiensis</name>
    <dbReference type="NCBI Taxonomy" id="76258"/>
    <lineage>
        <taxon>Bacteria</taxon>
        <taxon>Pseudomonadati</taxon>
        <taxon>Pseudomonadota</taxon>
        <taxon>Gammaproteobacteria</taxon>
        <taxon>Vibrionales</taxon>
        <taxon>Vibrionaceae</taxon>
        <taxon>Vibrio</taxon>
    </lineage>
</organism>
<gene>
    <name evidence="14" type="ORF">ACGRQ9_02215</name>
</gene>
<evidence type="ECO:0000256" key="13">
    <source>
        <dbReference type="RuleBase" id="RU362101"/>
    </source>
</evidence>
<evidence type="ECO:0000256" key="2">
    <source>
        <dbReference type="ARBA" id="ARBA00004651"/>
    </source>
</evidence>
<feature type="transmembrane region" description="Helical" evidence="13">
    <location>
        <begin position="68"/>
        <end position="87"/>
    </location>
</feature>
<comment type="function">
    <text evidence="1">Efflux system for nickel and cobalt.</text>
</comment>
<evidence type="ECO:0000256" key="7">
    <source>
        <dbReference type="ARBA" id="ARBA00022692"/>
    </source>
</evidence>
<keyword evidence="3" id="KW-0171">Cobalt transport</keyword>
<name>A0ABW7IRS4_9VIBR</name>
<evidence type="ECO:0000256" key="9">
    <source>
        <dbReference type="ARBA" id="ARBA00023065"/>
    </source>
</evidence>
<keyword evidence="4 13" id="KW-0813">Transport</keyword>
<keyword evidence="6" id="KW-0533">Nickel</keyword>
<dbReference type="InterPro" id="IPR051224">
    <property type="entry name" value="NiCoT_RcnA"/>
</dbReference>
<reference evidence="14 15" key="1">
    <citation type="submission" date="2024-10" db="EMBL/GenBank/DDBJ databases">
        <authorList>
            <person name="Yibar A."/>
            <person name="Saticioglu I.B."/>
            <person name="Duman M."/>
            <person name="Ajmi N."/>
            <person name="Gurler F."/>
            <person name="Ay H."/>
            <person name="Onuk E."/>
            <person name="Guler S."/>
            <person name="Romalde J.L."/>
        </authorList>
    </citation>
    <scope>NUCLEOTIDE SEQUENCE [LARGE SCALE GENOMIC DNA]</scope>
    <source>
        <strain evidence="14 15">14-MA-B</strain>
    </source>
</reference>
<feature type="transmembrane region" description="Helical" evidence="13">
    <location>
        <begin position="238"/>
        <end position="259"/>
    </location>
</feature>
<feature type="transmembrane region" description="Helical" evidence="13">
    <location>
        <begin position="108"/>
        <end position="133"/>
    </location>
</feature>
<feature type="transmembrane region" description="Helical" evidence="13">
    <location>
        <begin position="145"/>
        <end position="167"/>
    </location>
</feature>
<keyword evidence="5" id="KW-1003">Cell membrane</keyword>
<evidence type="ECO:0000256" key="10">
    <source>
        <dbReference type="ARBA" id="ARBA00023112"/>
    </source>
</evidence>
<evidence type="ECO:0000313" key="14">
    <source>
        <dbReference type="EMBL" id="MFH0264349.1"/>
    </source>
</evidence>
<comment type="similarity">
    <text evidence="13">Belongs to the NiCoT transporter (TC 2.A.52) family.</text>
</comment>
<evidence type="ECO:0000256" key="8">
    <source>
        <dbReference type="ARBA" id="ARBA00022989"/>
    </source>
</evidence>
<feature type="transmembrane region" description="Helical" evidence="13">
    <location>
        <begin position="311"/>
        <end position="331"/>
    </location>
</feature>
<evidence type="ECO:0000256" key="11">
    <source>
        <dbReference type="ARBA" id="ARBA00023136"/>
    </source>
</evidence>
<proteinExistence type="inferred from homology"/>
<keyword evidence="10" id="KW-0921">Nickel transport</keyword>
<dbReference type="EMBL" id="JBIHSN010000002">
    <property type="protein sequence ID" value="MFH0264349.1"/>
    <property type="molecule type" value="Genomic_DNA"/>
</dbReference>
<dbReference type="PANTHER" id="PTHR40659:SF1">
    <property type="entry name" value="NICKEL_COBALT EFFLUX SYSTEM RCNA"/>
    <property type="match status" value="1"/>
</dbReference>
<evidence type="ECO:0000256" key="4">
    <source>
        <dbReference type="ARBA" id="ARBA00022448"/>
    </source>
</evidence>
<dbReference type="PANTHER" id="PTHR40659">
    <property type="entry name" value="NICKEL/COBALT EFFLUX SYSTEM RCNA"/>
    <property type="match status" value="1"/>
</dbReference>
<dbReference type="Proteomes" id="UP001607151">
    <property type="component" value="Unassembled WGS sequence"/>
</dbReference>
<feature type="transmembrane region" description="Helical" evidence="13">
    <location>
        <begin position="16"/>
        <end position="32"/>
    </location>
</feature>
<evidence type="ECO:0000256" key="12">
    <source>
        <dbReference type="ARBA" id="ARBA00023285"/>
    </source>
</evidence>
<evidence type="ECO:0000256" key="3">
    <source>
        <dbReference type="ARBA" id="ARBA00022426"/>
    </source>
</evidence>
<feature type="transmembrane region" description="Helical" evidence="13">
    <location>
        <begin position="265"/>
        <end position="290"/>
    </location>
</feature>
<accession>A0ABW7IRS4</accession>
<comment type="subcellular location">
    <subcellularLocation>
        <location evidence="2 13">Cell membrane</location>
        <topology evidence="2 13">Multi-pass membrane protein</topology>
    </subcellularLocation>
</comment>
<keyword evidence="7 13" id="KW-0812">Transmembrane</keyword>
<sequence length="344" mass="38312">MQSTRTSSLKPSNNRLFWVLLVGFCSFIYLLYREWPYLLMQSMRWQKDINEVLTNSLMDSQAHDIKTILYFVGLSFAYGILHSLGPGHGKVIVTTYLATHPTKIKTSLILTVLAALTQALVAISLVSVLLWGFNASMKEVNQQSIYFIDASYLIMAYLGLSIIYSAIKHHIHSNKQQPKVNLSINKIQLSPSNPSSAMLKPQQNQHHLSHKHDQHCGCGHKHFASAEDINQATNLKQYITIILGIGMRPCTGAIMVLLFSHIMGLYWLGVVSSFLMGVGTAITISTIALLTISGKKIINIYRKPNKLNTRYISLVAKLLAGLLLITIGLLLSQSQTYAVAPFLK</sequence>
<dbReference type="RefSeq" id="WP_089139138.1">
    <property type="nucleotide sequence ID" value="NZ_AP018685.1"/>
</dbReference>
<keyword evidence="8 13" id="KW-1133">Transmembrane helix</keyword>
<evidence type="ECO:0000256" key="5">
    <source>
        <dbReference type="ARBA" id="ARBA00022475"/>
    </source>
</evidence>
<comment type="caution">
    <text evidence="14">The sequence shown here is derived from an EMBL/GenBank/DDBJ whole genome shotgun (WGS) entry which is preliminary data.</text>
</comment>